<keyword evidence="6 7" id="KW-0804">Transcription</keyword>
<dbReference type="InterPro" id="IPR036555">
    <property type="entry name" value="NusA_N_sf"/>
</dbReference>
<evidence type="ECO:0000256" key="2">
    <source>
        <dbReference type="ARBA" id="ARBA00022490"/>
    </source>
</evidence>
<comment type="subcellular location">
    <subcellularLocation>
        <location evidence="7">Cytoplasm</location>
    </subcellularLocation>
</comment>
<dbReference type="Pfam" id="PF08529">
    <property type="entry name" value="NusA_N"/>
    <property type="match status" value="1"/>
</dbReference>
<dbReference type="InterPro" id="IPR030842">
    <property type="entry name" value="TF_NusA_bacterial"/>
</dbReference>
<evidence type="ECO:0000259" key="8">
    <source>
        <dbReference type="PROSITE" id="PS50126"/>
    </source>
</evidence>
<dbReference type="InterPro" id="IPR003029">
    <property type="entry name" value="S1_domain"/>
</dbReference>
<evidence type="ECO:0000256" key="4">
    <source>
        <dbReference type="ARBA" id="ARBA00022884"/>
    </source>
</evidence>
<dbReference type="SUPFAM" id="SSF50249">
    <property type="entry name" value="Nucleic acid-binding proteins"/>
    <property type="match status" value="1"/>
</dbReference>
<dbReference type="HAMAP" id="MF_00945_B">
    <property type="entry name" value="NusA_B"/>
    <property type="match status" value="1"/>
</dbReference>
<keyword evidence="3 7" id="KW-0889">Transcription antitermination</keyword>
<keyword evidence="1 7" id="KW-0806">Transcription termination</keyword>
<reference evidence="9 10" key="1">
    <citation type="submission" date="2021-05" db="EMBL/GenBank/DDBJ databases">
        <title>A Polyphasic approach of four new species of the genus Ohtaekwangia: Ohtaekwangia histidinii sp. nov., Ohtaekwangia cretensis sp. nov., Ohtaekwangia indiensis sp. nov., Ohtaekwangia reichenbachii sp. nov. from diverse environment.</title>
        <authorList>
            <person name="Octaviana S."/>
        </authorList>
    </citation>
    <scope>NUCLEOTIDE SEQUENCE [LARGE SCALE GENOMIC DNA]</scope>
    <source>
        <strain evidence="9 10">PWU20</strain>
    </source>
</reference>
<dbReference type="RefSeq" id="WP_254155402.1">
    <property type="nucleotide sequence ID" value="NZ_JAHESD010000056.1"/>
</dbReference>
<comment type="function">
    <text evidence="7">Participates in both transcription termination and antitermination.</text>
</comment>
<sequence length="422" mass="48252">MDISNLIESFAEFAKQKNIDRPTMIRILEDVFRNMIKKKYGTDEKGNPLPTDNFDIIINADKGDLEIYRIREIVEDDSEDIWEHDKISLSEAKKIEPDFEVGEEVSEPVDIEDFGRRAVTTARQTLMQKVKDLEKDILFQKYKDIVGEIITGEVYQVLGKEILLTDAEGNEISIPRNEQIPKDRYRKGETVRAIVHKVEMVNGNPKIILSRTSPVFLERLFEQEVPEVYDGLITIKKVVREPGERAKVAVESYDDRIDPVGACVGMKGSRIHAIVRELQNENIDVINYTENLDLYIQRALSPAKITSIKIDKDNGRVAVYLKPDQVSLAIGKGGLNIKLASRLVGYEIDVFRELAEGQEEEDVDLDEFGDEIESWVLEELKRIGLDTAKSVLNLNKEELVRRTDLEEETIDSVINVLKKEFE</sequence>
<keyword evidence="2 7" id="KW-0963">Cytoplasm</keyword>
<dbReference type="Pfam" id="PF26594">
    <property type="entry name" value="KH_NusA_2nd"/>
    <property type="match status" value="1"/>
</dbReference>
<dbReference type="EMBL" id="JAHESD010000056">
    <property type="protein sequence ID" value="MBT1705456.1"/>
    <property type="molecule type" value="Genomic_DNA"/>
</dbReference>
<evidence type="ECO:0000313" key="9">
    <source>
        <dbReference type="EMBL" id="MBT1705456.1"/>
    </source>
</evidence>
<dbReference type="PANTHER" id="PTHR22648:SF0">
    <property type="entry name" value="TRANSCRIPTION TERMINATION_ANTITERMINATION PROTEIN NUSA"/>
    <property type="match status" value="1"/>
</dbReference>
<evidence type="ECO:0000256" key="1">
    <source>
        <dbReference type="ARBA" id="ARBA00022472"/>
    </source>
</evidence>
<dbReference type="NCBIfam" id="TIGR01953">
    <property type="entry name" value="NusA"/>
    <property type="match status" value="1"/>
</dbReference>
<dbReference type="Gene3D" id="3.30.300.20">
    <property type="match status" value="2"/>
</dbReference>
<gene>
    <name evidence="7 9" type="primary">nusA</name>
    <name evidence="9" type="ORF">KK060_19350</name>
</gene>
<dbReference type="PROSITE" id="PS50126">
    <property type="entry name" value="S1"/>
    <property type="match status" value="1"/>
</dbReference>
<feature type="domain" description="S1 motif" evidence="8">
    <location>
        <begin position="147"/>
        <end position="212"/>
    </location>
</feature>
<dbReference type="Proteomes" id="UP000772618">
    <property type="component" value="Unassembled WGS sequence"/>
</dbReference>
<dbReference type="Pfam" id="PF13184">
    <property type="entry name" value="KH_NusA_1st"/>
    <property type="match status" value="1"/>
</dbReference>
<protein>
    <recommendedName>
        <fullName evidence="7">Transcription termination/antitermination protein NusA</fullName>
    </recommendedName>
</protein>
<evidence type="ECO:0000256" key="6">
    <source>
        <dbReference type="ARBA" id="ARBA00023163"/>
    </source>
</evidence>
<dbReference type="InterPro" id="IPR015946">
    <property type="entry name" value="KH_dom-like_a/b"/>
</dbReference>
<dbReference type="InterPro" id="IPR058582">
    <property type="entry name" value="KH_NusA_2nd"/>
</dbReference>
<dbReference type="CDD" id="cd02134">
    <property type="entry name" value="KH-II_NusA_rpt1"/>
    <property type="match status" value="1"/>
</dbReference>
<dbReference type="Gene3D" id="2.40.50.140">
    <property type="entry name" value="Nucleic acid-binding proteins"/>
    <property type="match status" value="1"/>
</dbReference>
<name>A0ABS5VVU2_9BACT</name>
<dbReference type="CDD" id="cd04455">
    <property type="entry name" value="S1_NusA"/>
    <property type="match status" value="1"/>
</dbReference>
<dbReference type="PANTHER" id="PTHR22648">
    <property type="entry name" value="TRANSCRIPTION TERMINATION FACTOR NUSA"/>
    <property type="match status" value="1"/>
</dbReference>
<keyword evidence="4 7" id="KW-0694">RNA-binding</keyword>
<evidence type="ECO:0000256" key="3">
    <source>
        <dbReference type="ARBA" id="ARBA00022814"/>
    </source>
</evidence>
<evidence type="ECO:0000256" key="7">
    <source>
        <dbReference type="HAMAP-Rule" id="MF_00945"/>
    </source>
</evidence>
<organism evidence="9 10">
    <name type="scientific">Chryseosolibacter indicus</name>
    <dbReference type="NCBI Taxonomy" id="2782351"/>
    <lineage>
        <taxon>Bacteria</taxon>
        <taxon>Pseudomonadati</taxon>
        <taxon>Bacteroidota</taxon>
        <taxon>Cytophagia</taxon>
        <taxon>Cytophagales</taxon>
        <taxon>Chryseotaleaceae</taxon>
        <taxon>Chryseosolibacter</taxon>
    </lineage>
</organism>
<dbReference type="InterPro" id="IPR012340">
    <property type="entry name" value="NA-bd_OB-fold"/>
</dbReference>
<dbReference type="InterPro" id="IPR009019">
    <property type="entry name" value="KH_sf_prok-type"/>
</dbReference>
<dbReference type="InterPro" id="IPR013735">
    <property type="entry name" value="TF_NusA_N"/>
</dbReference>
<comment type="caution">
    <text evidence="9">The sequence shown here is derived from an EMBL/GenBank/DDBJ whole genome shotgun (WGS) entry which is preliminary data.</text>
</comment>
<dbReference type="SUPFAM" id="SSF54814">
    <property type="entry name" value="Prokaryotic type KH domain (KH-domain type II)"/>
    <property type="match status" value="2"/>
</dbReference>
<dbReference type="InterPro" id="IPR010213">
    <property type="entry name" value="TF_NusA"/>
</dbReference>
<dbReference type="SUPFAM" id="SSF69705">
    <property type="entry name" value="Transcription factor NusA, N-terminal domain"/>
    <property type="match status" value="1"/>
</dbReference>
<evidence type="ECO:0000313" key="10">
    <source>
        <dbReference type="Proteomes" id="UP000772618"/>
    </source>
</evidence>
<dbReference type="SMART" id="SM00316">
    <property type="entry name" value="S1"/>
    <property type="match status" value="1"/>
</dbReference>
<dbReference type="CDD" id="cd22529">
    <property type="entry name" value="KH-II_NusA_rpt2"/>
    <property type="match status" value="1"/>
</dbReference>
<accession>A0ABS5VVU2</accession>
<keyword evidence="5 7" id="KW-0805">Transcription regulation</keyword>
<dbReference type="InterPro" id="IPR025249">
    <property type="entry name" value="TF_NusA_KH_1st"/>
</dbReference>
<keyword evidence="10" id="KW-1185">Reference proteome</keyword>
<evidence type="ECO:0000256" key="5">
    <source>
        <dbReference type="ARBA" id="ARBA00023015"/>
    </source>
</evidence>
<dbReference type="Gene3D" id="3.30.1480.10">
    <property type="entry name" value="NusA, N-terminal domain"/>
    <property type="match status" value="1"/>
</dbReference>
<proteinExistence type="inferred from homology"/>
<comment type="subunit">
    <text evidence="7">Monomer. Binds directly to the core enzyme of the DNA-dependent RNA polymerase and to nascent RNA.</text>
</comment>
<comment type="similarity">
    <text evidence="7">Belongs to the NusA family.</text>
</comment>